<evidence type="ECO:0000256" key="9">
    <source>
        <dbReference type="SAM" id="MobiDB-lite"/>
    </source>
</evidence>
<dbReference type="OrthoDB" id="4096362at2759"/>
<protein>
    <recommendedName>
        <fullName evidence="8">S-acyltransferase</fullName>
        <ecNumber evidence="8">2.3.1.225</ecNumber>
    </recommendedName>
    <alternativeName>
        <fullName evidence="8">Palmitoyltransferase</fullName>
    </alternativeName>
</protein>
<organism evidence="11 12">
    <name type="scientific">Eragrostis curvula</name>
    <name type="common">weeping love grass</name>
    <dbReference type="NCBI Taxonomy" id="38414"/>
    <lineage>
        <taxon>Eukaryota</taxon>
        <taxon>Viridiplantae</taxon>
        <taxon>Streptophyta</taxon>
        <taxon>Embryophyta</taxon>
        <taxon>Tracheophyta</taxon>
        <taxon>Spermatophyta</taxon>
        <taxon>Magnoliopsida</taxon>
        <taxon>Liliopsida</taxon>
        <taxon>Poales</taxon>
        <taxon>Poaceae</taxon>
        <taxon>PACMAD clade</taxon>
        <taxon>Chloridoideae</taxon>
        <taxon>Eragrostideae</taxon>
        <taxon>Eragrostidinae</taxon>
        <taxon>Eragrostis</taxon>
    </lineage>
</organism>
<gene>
    <name evidence="11" type="ORF">EJB05_12349</name>
</gene>
<keyword evidence="3 8" id="KW-0808">Transferase</keyword>
<evidence type="ECO:0000259" key="10">
    <source>
        <dbReference type="Pfam" id="PF01529"/>
    </source>
</evidence>
<dbReference type="PANTHER" id="PTHR22883:SF57">
    <property type="entry name" value="S-ACYLTRANSFERASE"/>
    <property type="match status" value="1"/>
</dbReference>
<comment type="similarity">
    <text evidence="2 8">Belongs to the DHHC palmitoyltransferase family.</text>
</comment>
<dbReference type="EC" id="2.3.1.225" evidence="8"/>
<keyword evidence="4 8" id="KW-0812">Transmembrane</keyword>
<feature type="transmembrane region" description="Helical" evidence="8">
    <location>
        <begin position="274"/>
        <end position="300"/>
    </location>
</feature>
<comment type="domain">
    <text evidence="8">The DHHC domain is required for palmitoyltransferase activity.</text>
</comment>
<keyword evidence="6 8" id="KW-0472">Membrane</keyword>
<name>A0A5J9VRE0_9POAL</name>
<dbReference type="InterPro" id="IPR039859">
    <property type="entry name" value="PFA4/ZDH16/20/ERF2-like"/>
</dbReference>
<feature type="compositionally biased region" description="Polar residues" evidence="9">
    <location>
        <begin position="30"/>
        <end position="40"/>
    </location>
</feature>
<dbReference type="GO" id="GO:0016020">
    <property type="term" value="C:membrane"/>
    <property type="evidence" value="ECO:0007669"/>
    <property type="project" value="UniProtKB-SubCell"/>
</dbReference>
<evidence type="ECO:0000256" key="5">
    <source>
        <dbReference type="ARBA" id="ARBA00022989"/>
    </source>
</evidence>
<dbReference type="Proteomes" id="UP000324897">
    <property type="component" value="Chromosome 4"/>
</dbReference>
<feature type="region of interest" description="Disordered" evidence="9">
    <location>
        <begin position="1"/>
        <end position="40"/>
    </location>
</feature>
<evidence type="ECO:0000256" key="4">
    <source>
        <dbReference type="ARBA" id="ARBA00022692"/>
    </source>
</evidence>
<proteinExistence type="inferred from homology"/>
<dbReference type="GO" id="GO:0005783">
    <property type="term" value="C:endoplasmic reticulum"/>
    <property type="evidence" value="ECO:0007669"/>
    <property type="project" value="TreeGrafter"/>
</dbReference>
<dbReference type="Pfam" id="PF01529">
    <property type="entry name" value="DHHC"/>
    <property type="match status" value="1"/>
</dbReference>
<dbReference type="PANTHER" id="PTHR22883">
    <property type="entry name" value="ZINC FINGER DHHC DOMAIN CONTAINING PROTEIN"/>
    <property type="match status" value="1"/>
</dbReference>
<dbReference type="GO" id="GO:0019706">
    <property type="term" value="F:protein-cysteine S-palmitoyltransferase activity"/>
    <property type="evidence" value="ECO:0007669"/>
    <property type="project" value="UniProtKB-EC"/>
</dbReference>
<feature type="transmembrane region" description="Helical" evidence="8">
    <location>
        <begin position="111"/>
        <end position="130"/>
    </location>
</feature>
<comment type="catalytic activity">
    <reaction evidence="8">
        <text>L-cysteinyl-[protein] + hexadecanoyl-CoA = S-hexadecanoyl-L-cysteinyl-[protein] + CoA</text>
        <dbReference type="Rhea" id="RHEA:36683"/>
        <dbReference type="Rhea" id="RHEA-COMP:10131"/>
        <dbReference type="Rhea" id="RHEA-COMP:11032"/>
        <dbReference type="ChEBI" id="CHEBI:29950"/>
        <dbReference type="ChEBI" id="CHEBI:57287"/>
        <dbReference type="ChEBI" id="CHEBI:57379"/>
        <dbReference type="ChEBI" id="CHEBI:74151"/>
        <dbReference type="EC" id="2.3.1.225"/>
    </reaction>
</comment>
<reference evidence="11 12" key="1">
    <citation type="journal article" date="2019" name="Sci. Rep.">
        <title>A high-quality genome of Eragrostis curvula grass provides insights into Poaceae evolution and supports new strategies to enhance forage quality.</title>
        <authorList>
            <person name="Carballo J."/>
            <person name="Santos B.A.C.M."/>
            <person name="Zappacosta D."/>
            <person name="Garbus I."/>
            <person name="Selva J.P."/>
            <person name="Gallo C.A."/>
            <person name="Diaz A."/>
            <person name="Albertini E."/>
            <person name="Caccamo M."/>
            <person name="Echenique V."/>
        </authorList>
    </citation>
    <scope>NUCLEOTIDE SEQUENCE [LARGE SCALE GENOMIC DNA]</scope>
    <source>
        <strain evidence="12">cv. Victoria</strain>
        <tissue evidence="11">Leaf</tissue>
    </source>
</reference>
<feature type="domain" description="Palmitoyltransferase DHHC" evidence="10">
    <location>
        <begin position="195"/>
        <end position="310"/>
    </location>
</feature>
<comment type="caution">
    <text evidence="11">The sequence shown here is derived from an EMBL/GenBank/DDBJ whole genome shotgun (WGS) entry which is preliminary data.</text>
</comment>
<evidence type="ECO:0000313" key="12">
    <source>
        <dbReference type="Proteomes" id="UP000324897"/>
    </source>
</evidence>
<dbReference type="AlphaFoldDB" id="A0A5J9VRE0"/>
<evidence type="ECO:0000256" key="1">
    <source>
        <dbReference type="ARBA" id="ARBA00004141"/>
    </source>
</evidence>
<comment type="subcellular location">
    <subcellularLocation>
        <location evidence="1">Membrane</location>
        <topology evidence="1">Multi-pass membrane protein</topology>
    </subcellularLocation>
</comment>
<keyword evidence="12" id="KW-1185">Reference proteome</keyword>
<accession>A0A5J9VRE0</accession>
<evidence type="ECO:0000313" key="11">
    <source>
        <dbReference type="EMBL" id="TVU38952.1"/>
    </source>
</evidence>
<keyword evidence="7 8" id="KW-0012">Acyltransferase</keyword>
<feature type="transmembrane region" description="Helical" evidence="8">
    <location>
        <begin position="242"/>
        <end position="262"/>
    </location>
</feature>
<dbReference type="InterPro" id="IPR001594">
    <property type="entry name" value="Palmitoyltrfase_DHHC"/>
</dbReference>
<evidence type="ECO:0000256" key="7">
    <source>
        <dbReference type="ARBA" id="ARBA00023315"/>
    </source>
</evidence>
<feature type="transmembrane region" description="Helical" evidence="8">
    <location>
        <begin position="136"/>
        <end position="159"/>
    </location>
</feature>
<keyword evidence="5 8" id="KW-1133">Transmembrane helix</keyword>
<dbReference type="GO" id="GO:0005794">
    <property type="term" value="C:Golgi apparatus"/>
    <property type="evidence" value="ECO:0007669"/>
    <property type="project" value="TreeGrafter"/>
</dbReference>
<evidence type="ECO:0000256" key="6">
    <source>
        <dbReference type="ARBA" id="ARBA00023136"/>
    </source>
</evidence>
<evidence type="ECO:0000256" key="3">
    <source>
        <dbReference type="ARBA" id="ARBA00022679"/>
    </source>
</evidence>
<sequence length="351" mass="38494">MAHAISIDPERHVEGRHHRGHRGSTGTERPTGSSSSSATCNPVRGVAATLDPGQVCGNPGFLMQSCFGHSSSAPPPPLSPPPPPKVYHVWPGKNVFFLDGRVIFGPDPKGLILTAMAVIFSEWVFLAYIVDRASTHPSLISAFSLILAATVIASLLLTATRDPGIIARNQVSPLEEARTAASTPSRFVIVNGVEMRMRFCRVCKIFRPPRSSHCAVCDNCVDKFDHHSSWISQCIGLRNYRIYLVLVCSAFAFYAFIFTFSVRRISAGSALPETFVFATLSFMTTCFLAGLLGFNAFLVAKNKTNNEWHKGRNHTSPNPYDEGTMGNIRECLFEKLPPPRVDFRAVAEPNL</sequence>
<dbReference type="EMBL" id="RWGY01000007">
    <property type="protein sequence ID" value="TVU38952.1"/>
    <property type="molecule type" value="Genomic_DNA"/>
</dbReference>
<dbReference type="PROSITE" id="PS50216">
    <property type="entry name" value="DHHC"/>
    <property type="match status" value="1"/>
</dbReference>
<evidence type="ECO:0000256" key="8">
    <source>
        <dbReference type="RuleBase" id="RU079119"/>
    </source>
</evidence>
<evidence type="ECO:0000256" key="2">
    <source>
        <dbReference type="ARBA" id="ARBA00008574"/>
    </source>
</evidence>
<dbReference type="GO" id="GO:0006612">
    <property type="term" value="P:protein targeting to membrane"/>
    <property type="evidence" value="ECO:0007669"/>
    <property type="project" value="TreeGrafter"/>
</dbReference>
<dbReference type="Gramene" id="TVU38952">
    <property type="protein sequence ID" value="TVU38952"/>
    <property type="gene ID" value="EJB05_12349"/>
</dbReference>